<dbReference type="Proteomes" id="UP001596977">
    <property type="component" value="Unassembled WGS sequence"/>
</dbReference>
<evidence type="ECO:0000259" key="2">
    <source>
        <dbReference type="Pfam" id="PF09917"/>
    </source>
</evidence>
<evidence type="ECO:0000313" key="3">
    <source>
        <dbReference type="EMBL" id="MFD0946613.1"/>
    </source>
</evidence>
<dbReference type="Gene3D" id="2.40.128.520">
    <property type="match status" value="1"/>
</dbReference>
<gene>
    <name evidence="3" type="ORF">ACFQ1E_09710</name>
</gene>
<keyword evidence="1" id="KW-0732">Signal</keyword>
<dbReference type="PANTHER" id="PTHR36919">
    <property type="entry name" value="BLR1215 PROTEIN"/>
    <property type="match status" value="1"/>
</dbReference>
<organism evidence="3 4">
    <name type="scientific">Sphingomonas canadensis</name>
    <dbReference type="NCBI Taxonomy" id="1219257"/>
    <lineage>
        <taxon>Bacteria</taxon>
        <taxon>Pseudomonadati</taxon>
        <taxon>Pseudomonadota</taxon>
        <taxon>Alphaproteobacteria</taxon>
        <taxon>Sphingomonadales</taxon>
        <taxon>Sphingomonadaceae</taxon>
        <taxon>Sphingomonas</taxon>
    </lineage>
</organism>
<protein>
    <submittedName>
        <fullName evidence="3">DUF2147 domain-containing protein</fullName>
    </submittedName>
</protein>
<comment type="caution">
    <text evidence="3">The sequence shown here is derived from an EMBL/GenBank/DDBJ whole genome shotgun (WGS) entry which is preliminary data.</text>
</comment>
<feature type="domain" description="DUF2147" evidence="2">
    <location>
        <begin position="27"/>
        <end position="131"/>
    </location>
</feature>
<evidence type="ECO:0000313" key="4">
    <source>
        <dbReference type="Proteomes" id="UP001596977"/>
    </source>
</evidence>
<feature type="signal peptide" evidence="1">
    <location>
        <begin position="1"/>
        <end position="24"/>
    </location>
</feature>
<evidence type="ECO:0000256" key="1">
    <source>
        <dbReference type="SAM" id="SignalP"/>
    </source>
</evidence>
<dbReference type="InterPro" id="IPR019223">
    <property type="entry name" value="DUF2147"/>
</dbReference>
<reference evidence="4" key="1">
    <citation type="journal article" date="2019" name="Int. J. Syst. Evol. Microbiol.">
        <title>The Global Catalogue of Microorganisms (GCM) 10K type strain sequencing project: providing services to taxonomists for standard genome sequencing and annotation.</title>
        <authorList>
            <consortium name="The Broad Institute Genomics Platform"/>
            <consortium name="The Broad Institute Genome Sequencing Center for Infectious Disease"/>
            <person name="Wu L."/>
            <person name="Ma J."/>
        </authorList>
    </citation>
    <scope>NUCLEOTIDE SEQUENCE [LARGE SCALE GENOMIC DNA]</scope>
    <source>
        <strain evidence="4">CCUG 62982</strain>
    </source>
</reference>
<sequence length="132" mass="14069">MIRVLASIACAALLGAAAPPPAQGLEGNWRNTKNSIHLKVQACGPALCGTVTWAADKQREKARKGSGRDLLGAQLLTGLKRARDGSWQGKVFLPAANVHGTATVRQVNDSTIEVSGCTLMGLLCKTQHWHRF</sequence>
<dbReference type="EMBL" id="JBHTJG010000004">
    <property type="protein sequence ID" value="MFD0946613.1"/>
    <property type="molecule type" value="Genomic_DNA"/>
</dbReference>
<accession>A0ABW3H5G1</accession>
<keyword evidence="4" id="KW-1185">Reference proteome</keyword>
<dbReference type="Pfam" id="PF09917">
    <property type="entry name" value="DUF2147"/>
    <property type="match status" value="1"/>
</dbReference>
<dbReference type="PANTHER" id="PTHR36919:SF2">
    <property type="entry name" value="BLL6627 PROTEIN"/>
    <property type="match status" value="1"/>
</dbReference>
<proteinExistence type="predicted"/>
<name>A0ABW3H5G1_9SPHN</name>
<feature type="chain" id="PRO_5046597104" evidence="1">
    <location>
        <begin position="25"/>
        <end position="132"/>
    </location>
</feature>